<proteinExistence type="predicted"/>
<dbReference type="GO" id="GO:0003723">
    <property type="term" value="F:RNA binding"/>
    <property type="evidence" value="ECO:0007669"/>
    <property type="project" value="InterPro"/>
</dbReference>
<organism evidence="1">
    <name type="scientific">Dyadobacter sp. 676</name>
    <dbReference type="NCBI Taxonomy" id="3088362"/>
    <lineage>
        <taxon>Bacteria</taxon>
        <taxon>Pseudomonadati</taxon>
        <taxon>Bacteroidota</taxon>
        <taxon>Cytophagia</taxon>
        <taxon>Cytophagales</taxon>
        <taxon>Spirosomataceae</taxon>
        <taxon>Dyadobacter</taxon>
    </lineage>
</organism>
<dbReference type="AlphaFoldDB" id="A0AAU8FW02"/>
<reference evidence="1" key="1">
    <citation type="submission" date="2024-06" db="EMBL/GenBank/DDBJ databases">
        <title>Sequencing and assembly of the genome of Dyadobacter sp. strain 676, a symbiont of Cyamopsis tetragonoloba.</title>
        <authorList>
            <person name="Guro P."/>
            <person name="Sazanova A."/>
            <person name="Kuznetsova I."/>
            <person name="Belimov A."/>
            <person name="Safronova V."/>
        </authorList>
    </citation>
    <scope>NUCLEOTIDE SEQUENCE</scope>
    <source>
        <strain evidence="1">676</strain>
    </source>
</reference>
<dbReference type="Pfam" id="PF09907">
    <property type="entry name" value="HigB_toxin"/>
    <property type="match status" value="1"/>
</dbReference>
<evidence type="ECO:0000313" key="1">
    <source>
        <dbReference type="EMBL" id="XCH27996.1"/>
    </source>
</evidence>
<accession>A0AAU8FW02</accession>
<protein>
    <submittedName>
        <fullName evidence="1">Type II toxin-antitoxin system HigB family toxin</fullName>
    </submittedName>
</protein>
<sequence>MRSFCINNPELEIPLDKWYVETLNADWPNFAAVRQTFNSADSVGNALFVFNMGGNRCRLIARIIFRTRTVYIRFIGTHKQYDDVNLSAL</sequence>
<dbReference type="RefSeq" id="WP_353723228.1">
    <property type="nucleotide sequence ID" value="NZ_CP159289.1"/>
</dbReference>
<dbReference type="EMBL" id="CP159289">
    <property type="protein sequence ID" value="XCH27996.1"/>
    <property type="molecule type" value="Genomic_DNA"/>
</dbReference>
<name>A0AAU8FW02_9BACT</name>
<dbReference type="GO" id="GO:0110001">
    <property type="term" value="C:toxin-antitoxin complex"/>
    <property type="evidence" value="ECO:0007669"/>
    <property type="project" value="InterPro"/>
</dbReference>
<gene>
    <name evidence="1" type="ORF">ABV298_22810</name>
</gene>
<dbReference type="InterPro" id="IPR018669">
    <property type="entry name" value="Toxin_HigB"/>
</dbReference>
<dbReference type="GO" id="GO:0004519">
    <property type="term" value="F:endonuclease activity"/>
    <property type="evidence" value="ECO:0007669"/>
    <property type="project" value="InterPro"/>
</dbReference>